<dbReference type="EMBL" id="WMBA01000067">
    <property type="protein sequence ID" value="MTD58423.1"/>
    <property type="molecule type" value="Genomic_DNA"/>
</dbReference>
<dbReference type="OrthoDB" id="2273115at2"/>
<evidence type="ECO:0000313" key="3">
    <source>
        <dbReference type="Proteomes" id="UP000440096"/>
    </source>
</evidence>
<dbReference type="InterPro" id="IPR036663">
    <property type="entry name" value="Fumarylacetoacetase_C_sf"/>
</dbReference>
<dbReference type="Pfam" id="PF01557">
    <property type="entry name" value="FAA_hydrolase"/>
    <property type="match status" value="1"/>
</dbReference>
<evidence type="ECO:0000313" key="2">
    <source>
        <dbReference type="EMBL" id="MTD58423.1"/>
    </source>
</evidence>
<dbReference type="PANTHER" id="PTHR43211">
    <property type="entry name" value="FUMARYLACETOACETATE HYDROLASE"/>
    <property type="match status" value="1"/>
</dbReference>
<comment type="caution">
    <text evidence="2">The sequence shown here is derived from an EMBL/GenBank/DDBJ whole genome shotgun (WGS) entry which is preliminary data.</text>
</comment>
<dbReference type="Proteomes" id="UP000440096">
    <property type="component" value="Unassembled WGS sequence"/>
</dbReference>
<dbReference type="InterPro" id="IPR011234">
    <property type="entry name" value="Fumarylacetoacetase-like_C"/>
</dbReference>
<dbReference type="SUPFAM" id="SSF56529">
    <property type="entry name" value="FAH"/>
    <property type="match status" value="1"/>
</dbReference>
<dbReference type="PANTHER" id="PTHR43211:SF1">
    <property type="entry name" value="BLL6422 PROTEIN"/>
    <property type="match status" value="1"/>
</dbReference>
<protein>
    <recommendedName>
        <fullName evidence="1">Fumarylacetoacetase-like C-terminal domain-containing protein</fullName>
    </recommendedName>
</protein>
<evidence type="ECO:0000259" key="1">
    <source>
        <dbReference type="Pfam" id="PF01557"/>
    </source>
</evidence>
<organism evidence="2 3">
    <name type="scientific">Amycolatopsis pithecellobii</name>
    <dbReference type="NCBI Taxonomy" id="664692"/>
    <lineage>
        <taxon>Bacteria</taxon>
        <taxon>Bacillati</taxon>
        <taxon>Actinomycetota</taxon>
        <taxon>Actinomycetes</taxon>
        <taxon>Pseudonocardiales</taxon>
        <taxon>Pseudonocardiaceae</taxon>
        <taxon>Amycolatopsis</taxon>
    </lineage>
</organism>
<dbReference type="GO" id="GO:0003824">
    <property type="term" value="F:catalytic activity"/>
    <property type="evidence" value="ECO:0007669"/>
    <property type="project" value="InterPro"/>
</dbReference>
<sequence length="76" mass="8220">MHFSFEELIAWTSQEQTLRPGDLLGSGTVRKGCGVEIGRWISQGSVVELEAEGIGVLRNQVGRRGEGPARVVDIIA</sequence>
<keyword evidence="3" id="KW-1185">Reference proteome</keyword>
<dbReference type="AlphaFoldDB" id="A0A6N7Z9M0"/>
<feature type="domain" description="Fumarylacetoacetase-like C-terminal" evidence="1">
    <location>
        <begin position="1"/>
        <end position="61"/>
    </location>
</feature>
<dbReference type="Gene3D" id="3.90.850.10">
    <property type="entry name" value="Fumarylacetoacetase-like, C-terminal domain"/>
    <property type="match status" value="1"/>
</dbReference>
<proteinExistence type="predicted"/>
<reference evidence="2 3" key="1">
    <citation type="submission" date="2019-11" db="EMBL/GenBank/DDBJ databases">
        <title>Draft genome of Amycolatopsis RM579.</title>
        <authorList>
            <person name="Duangmal K."/>
            <person name="Mingma R."/>
        </authorList>
    </citation>
    <scope>NUCLEOTIDE SEQUENCE [LARGE SCALE GENOMIC DNA]</scope>
    <source>
        <strain evidence="2 3">RM579</strain>
    </source>
</reference>
<name>A0A6N7Z9M0_9PSEU</name>
<gene>
    <name evidence="2" type="ORF">GKO32_31240</name>
</gene>
<accession>A0A6N7Z9M0</accession>